<evidence type="ECO:0000313" key="19">
    <source>
        <dbReference type="Proteomes" id="UP000009046"/>
    </source>
</evidence>
<evidence type="ECO:0000256" key="4">
    <source>
        <dbReference type="ARBA" id="ARBA00004536"/>
    </source>
</evidence>
<name>E0VSY0_PEDHC</name>
<dbReference type="InParanoid" id="E0VSY0"/>
<dbReference type="PROSITE" id="PS50057">
    <property type="entry name" value="FERM_3"/>
    <property type="match status" value="1"/>
</dbReference>
<evidence type="ECO:0000256" key="13">
    <source>
        <dbReference type="PIRSR" id="PIRSR002305-1"/>
    </source>
</evidence>
<dbReference type="EnsemblMetazoa" id="PHUM424430-RA">
    <property type="protein sequence ID" value="PHUM424430-PA"/>
    <property type="gene ID" value="PHUM424430"/>
</dbReference>
<dbReference type="InterPro" id="IPR011993">
    <property type="entry name" value="PH-like_dom_sf"/>
</dbReference>
<dbReference type="SMART" id="SM01196">
    <property type="entry name" value="FERM_C"/>
    <property type="match status" value="1"/>
</dbReference>
<dbReference type="Gene3D" id="2.30.29.30">
    <property type="entry name" value="Pleckstrin-homology domain (PH domain)/Phosphotyrosine-binding domain (PTB)"/>
    <property type="match status" value="1"/>
</dbReference>
<dbReference type="Gene3D" id="1.20.80.10">
    <property type="match status" value="1"/>
</dbReference>
<dbReference type="PROSITE" id="PS00661">
    <property type="entry name" value="FERM_2"/>
    <property type="match status" value="1"/>
</dbReference>
<reference evidence="17" key="2">
    <citation type="submission" date="2007-04" db="EMBL/GenBank/DDBJ databases">
        <title>The genome of the human body louse.</title>
        <authorList>
            <consortium name="The Human Body Louse Genome Consortium"/>
            <person name="Kirkness E."/>
            <person name="Walenz B."/>
            <person name="Hass B."/>
            <person name="Bruggner R."/>
            <person name="Strausberg R."/>
        </authorList>
    </citation>
    <scope>NUCLEOTIDE SEQUENCE</scope>
    <source>
        <strain evidence="17">USDA</strain>
    </source>
</reference>
<dbReference type="PIRSF" id="PIRSF002305">
    <property type="entry name" value="ERM"/>
    <property type="match status" value="1"/>
</dbReference>
<evidence type="ECO:0000313" key="17">
    <source>
        <dbReference type="EMBL" id="EEB16491.1"/>
    </source>
</evidence>
<evidence type="ECO:0000256" key="12">
    <source>
        <dbReference type="ARBA" id="ARBA00043944"/>
    </source>
</evidence>
<dbReference type="InterPro" id="IPR019749">
    <property type="entry name" value="Band_41_domain"/>
</dbReference>
<dbReference type="Gene3D" id="3.10.20.90">
    <property type="entry name" value="Phosphatidylinositol 3-kinase Catalytic Subunit, Chain A, domain 1"/>
    <property type="match status" value="1"/>
</dbReference>
<dbReference type="GO" id="GO:0005856">
    <property type="term" value="C:cytoskeleton"/>
    <property type="evidence" value="ECO:0007669"/>
    <property type="project" value="UniProtKB-SubCell"/>
</dbReference>
<dbReference type="GO" id="GO:0030182">
    <property type="term" value="P:neuron differentiation"/>
    <property type="evidence" value="ECO:0007669"/>
    <property type="project" value="UniProtKB-ARBA"/>
</dbReference>
<evidence type="ECO:0000256" key="2">
    <source>
        <dbReference type="ARBA" id="ARBA00004202"/>
    </source>
</evidence>
<feature type="domain" description="FERM" evidence="16">
    <location>
        <begin position="1"/>
        <end position="291"/>
    </location>
</feature>
<feature type="binding site" evidence="13">
    <location>
        <position position="274"/>
    </location>
    <ligand>
        <name>a 1,2-diacyl-sn-glycero-3-phospho-(1D-myo-inositol)</name>
        <dbReference type="ChEBI" id="CHEBI:57880"/>
    </ligand>
</feature>
<dbReference type="InterPro" id="IPR008954">
    <property type="entry name" value="Moesin_tail_sf"/>
</dbReference>
<dbReference type="GO" id="GO:0016028">
    <property type="term" value="C:rhabdomere"/>
    <property type="evidence" value="ECO:0007669"/>
    <property type="project" value="UniProtKB-SubCell"/>
</dbReference>
<keyword evidence="14" id="KW-0175">Coiled coil</keyword>
<dbReference type="InterPro" id="IPR041789">
    <property type="entry name" value="ERM_FERM_C"/>
</dbReference>
<dbReference type="InterPro" id="IPR011259">
    <property type="entry name" value="ERM_C_dom"/>
</dbReference>
<dbReference type="HOGENOM" id="CLU_003623_6_2_1"/>
<evidence type="ECO:0000313" key="18">
    <source>
        <dbReference type="EnsemblMetazoa" id="PHUM424430-PA"/>
    </source>
</evidence>
<dbReference type="FunFam" id="2.30.29.30:FF:000003">
    <property type="entry name" value="Radixin isoform 1"/>
    <property type="match status" value="1"/>
</dbReference>
<dbReference type="SUPFAM" id="SSF48678">
    <property type="entry name" value="Moesin tail domain"/>
    <property type="match status" value="1"/>
</dbReference>
<evidence type="ECO:0000259" key="16">
    <source>
        <dbReference type="PROSITE" id="PS50057"/>
    </source>
</evidence>
<keyword evidence="7" id="KW-0965">Cell junction</keyword>
<dbReference type="OrthoDB" id="6018897at2759"/>
<dbReference type="InterPro" id="IPR019747">
    <property type="entry name" value="FERM_CS"/>
</dbReference>
<protein>
    <recommendedName>
        <fullName evidence="5">Moesin/ezrin/radixin homolog 1</fullName>
    </recommendedName>
</protein>
<feature type="region of interest" description="Disordered" evidence="15">
    <location>
        <begin position="457"/>
        <end position="489"/>
    </location>
</feature>
<dbReference type="InterPro" id="IPR011174">
    <property type="entry name" value="ERM"/>
</dbReference>
<dbReference type="VEuPathDB" id="VectorBase:PHUM424430"/>
<evidence type="ECO:0000256" key="3">
    <source>
        <dbReference type="ARBA" id="ARBA00004245"/>
    </source>
</evidence>
<keyword evidence="6" id="KW-1003">Cell membrane</keyword>
<keyword evidence="19" id="KW-1185">Reference proteome</keyword>
<dbReference type="InterPro" id="IPR035963">
    <property type="entry name" value="FERM_2"/>
</dbReference>
<evidence type="ECO:0000256" key="1">
    <source>
        <dbReference type="ARBA" id="ARBA00004105"/>
    </source>
</evidence>
<dbReference type="RefSeq" id="XP_002429229.1">
    <property type="nucleotide sequence ID" value="XM_002429184.1"/>
</dbReference>
<dbReference type="InterPro" id="IPR000798">
    <property type="entry name" value="Ez/rad/moesin-like"/>
</dbReference>
<evidence type="ECO:0000256" key="14">
    <source>
        <dbReference type="SAM" id="Coils"/>
    </source>
</evidence>
<dbReference type="Pfam" id="PF09379">
    <property type="entry name" value="FERM_N"/>
    <property type="match status" value="1"/>
</dbReference>
<sequence length="565" mass="66742">MNVRVTTMDAELEFAIQPATTGKQLFDQVVKTIGLREVWFFGLQYTDSKGSLTWIKLYKKVMNHEVKKENPLQFKFRAKFYPEDVAEELIQDITLRLFYLQVKNSILSDEIYCPPETSVLLASYAVQARYGDYNKAYHGSGFLSNDRLLPQRVMDQHKMSKEEWESSITTWWNEHKGMLREDSMMEYLKIAQDLEMYGVNYFEIRNKKGTELWLGVDALGLNIYEKDDKLTPKIGFPWSEIRNISFNDKKFMIKPIDKKAPDFVFFAPRIKINKRILILCMGNHDLYMRRRKPDTIDVQQMKAQARDEKIAKLQQREKLQLEIQARERAEKKYLEVEERFKIVTEDLAKKKQDLHEAQESITRLVEQLKEVQVAKDELEARQNELQMMIIRLEESKNMEAAERQKLEDEISAKQEELLRVKSEVDIKAEETKRLQMEVEEARQKEKEANMQFLAASTTPQHHHVAEHDDENDDLPNGDVTKELETDSNIVDPVEERRTLAERNERLHDQLKALKQDLAQSLDETKETAMDKIHRENVRVGRDKYKTLREIRKGNTKRRVDQFENM</sequence>
<dbReference type="InterPro" id="IPR019748">
    <property type="entry name" value="FERM_central"/>
</dbReference>
<organism>
    <name type="scientific">Pediculus humanus subsp. corporis</name>
    <name type="common">Body louse</name>
    <dbReference type="NCBI Taxonomy" id="121224"/>
    <lineage>
        <taxon>Eukaryota</taxon>
        <taxon>Metazoa</taxon>
        <taxon>Ecdysozoa</taxon>
        <taxon>Arthropoda</taxon>
        <taxon>Hexapoda</taxon>
        <taxon>Insecta</taxon>
        <taxon>Pterygota</taxon>
        <taxon>Neoptera</taxon>
        <taxon>Paraneoptera</taxon>
        <taxon>Psocodea</taxon>
        <taxon>Troctomorpha</taxon>
        <taxon>Phthiraptera</taxon>
        <taxon>Anoplura</taxon>
        <taxon>Pediculidae</taxon>
        <taxon>Pediculus</taxon>
    </lineage>
</organism>
<dbReference type="GO" id="GO:0016324">
    <property type="term" value="C:apical plasma membrane"/>
    <property type="evidence" value="ECO:0007669"/>
    <property type="project" value="UniProtKB-ARBA"/>
</dbReference>
<dbReference type="SMART" id="SM00295">
    <property type="entry name" value="B41"/>
    <property type="match status" value="1"/>
</dbReference>
<dbReference type="OMA" id="DMKTQET"/>
<proteinExistence type="predicted"/>
<feature type="coiled-coil region" evidence="14">
    <location>
        <begin position="302"/>
        <end position="451"/>
    </location>
</feature>
<dbReference type="EMBL" id="AAZO01005189">
    <property type="status" value="NOT_ANNOTATED_CDS"/>
    <property type="molecule type" value="Genomic_DNA"/>
</dbReference>
<evidence type="ECO:0000256" key="8">
    <source>
        <dbReference type="ARBA" id="ARBA00023136"/>
    </source>
</evidence>
<reference evidence="17" key="1">
    <citation type="submission" date="2007-04" db="EMBL/GenBank/DDBJ databases">
        <title>Annotation of Pediculus humanus corporis strain USDA.</title>
        <authorList>
            <person name="Kirkness E."/>
            <person name="Hannick L."/>
            <person name="Hass B."/>
            <person name="Bruggner R."/>
            <person name="Lawson D."/>
            <person name="Bidwell S."/>
            <person name="Joardar V."/>
            <person name="Caler E."/>
            <person name="Walenz B."/>
            <person name="Inman J."/>
            <person name="Schobel S."/>
            <person name="Galinsky K."/>
            <person name="Amedeo P."/>
            <person name="Strausberg R."/>
        </authorList>
    </citation>
    <scope>NUCLEOTIDE SEQUENCE</scope>
    <source>
        <strain evidence="17">USDA</strain>
    </source>
</reference>
<dbReference type="CDD" id="cd17187">
    <property type="entry name" value="FERM_F1_ERM"/>
    <property type="match status" value="1"/>
</dbReference>
<gene>
    <name evidence="18" type="primary">8229910</name>
    <name evidence="17" type="ORF">Phum_PHUM424430</name>
</gene>
<dbReference type="KEGG" id="phu:Phum_PHUM424430"/>
<dbReference type="InterPro" id="IPR029071">
    <property type="entry name" value="Ubiquitin-like_domsf"/>
</dbReference>
<dbReference type="CTD" id="8229910"/>
<keyword evidence="10" id="KW-0963">Cytoplasm</keyword>
<dbReference type="GO" id="GO:0003779">
    <property type="term" value="F:actin binding"/>
    <property type="evidence" value="ECO:0007669"/>
    <property type="project" value="UniProtKB-KW"/>
</dbReference>
<dbReference type="InterPro" id="IPR046810">
    <property type="entry name" value="ERM_helical"/>
</dbReference>
<dbReference type="InterPro" id="IPR000299">
    <property type="entry name" value="FERM_domain"/>
</dbReference>
<dbReference type="eggNOG" id="KOG3529">
    <property type="taxonomic scope" value="Eukaryota"/>
</dbReference>
<evidence type="ECO:0000256" key="6">
    <source>
        <dbReference type="ARBA" id="ARBA00022475"/>
    </source>
</evidence>
<dbReference type="AlphaFoldDB" id="E0VSY0"/>
<dbReference type="Pfam" id="PF09380">
    <property type="entry name" value="FERM_C"/>
    <property type="match status" value="1"/>
</dbReference>
<dbReference type="SUPFAM" id="SSF50729">
    <property type="entry name" value="PH domain-like"/>
    <property type="match status" value="1"/>
</dbReference>
<dbReference type="InterPro" id="IPR018980">
    <property type="entry name" value="FERM_PH-like_C"/>
</dbReference>
<dbReference type="FunFam" id="3.10.20.90:FF:000013">
    <property type="entry name" value="radixin isoform X1"/>
    <property type="match status" value="1"/>
</dbReference>
<dbReference type="PROSITE" id="PS00660">
    <property type="entry name" value="FERM_1"/>
    <property type="match status" value="1"/>
</dbReference>
<dbReference type="CDD" id="cd14473">
    <property type="entry name" value="FERM_B-lobe"/>
    <property type="match status" value="1"/>
</dbReference>
<accession>E0VSY0</accession>
<dbReference type="FunCoup" id="E0VSY0">
    <property type="interactions" value="715"/>
</dbReference>
<evidence type="ECO:0000256" key="11">
    <source>
        <dbReference type="ARBA" id="ARBA00023273"/>
    </source>
</evidence>
<dbReference type="SUPFAM" id="SSF54236">
    <property type="entry name" value="Ubiquitin-like"/>
    <property type="match status" value="1"/>
</dbReference>
<dbReference type="Pfam" id="PF20492">
    <property type="entry name" value="ERM_helical"/>
    <property type="match status" value="1"/>
</dbReference>
<dbReference type="Proteomes" id="UP000009046">
    <property type="component" value="Unassembled WGS sequence"/>
</dbReference>
<dbReference type="CDD" id="cd13194">
    <property type="entry name" value="FERM_C_ERM"/>
    <property type="match status" value="1"/>
</dbReference>
<feature type="coiled-coil region" evidence="14">
    <location>
        <begin position="496"/>
        <end position="527"/>
    </location>
</feature>
<dbReference type="Gene3D" id="1.20.5.450">
    <property type="match status" value="1"/>
</dbReference>
<evidence type="ECO:0000256" key="15">
    <source>
        <dbReference type="SAM" id="MobiDB-lite"/>
    </source>
</evidence>
<evidence type="ECO:0000256" key="10">
    <source>
        <dbReference type="ARBA" id="ARBA00023212"/>
    </source>
</evidence>
<dbReference type="FunFam" id="1.20.80.10:FF:000002">
    <property type="entry name" value="radixin isoform X1"/>
    <property type="match status" value="1"/>
</dbReference>
<dbReference type="GeneID" id="8229910"/>
<keyword evidence="11" id="KW-0966">Cell projection</keyword>
<evidence type="ECO:0000256" key="5">
    <source>
        <dbReference type="ARBA" id="ARBA00022025"/>
    </source>
</evidence>
<evidence type="ECO:0000256" key="7">
    <source>
        <dbReference type="ARBA" id="ARBA00022949"/>
    </source>
</evidence>
<keyword evidence="9" id="KW-0009">Actin-binding</keyword>
<dbReference type="Pfam" id="PF00373">
    <property type="entry name" value="FERM_M"/>
    <property type="match status" value="1"/>
</dbReference>
<keyword evidence="8" id="KW-0472">Membrane</keyword>
<dbReference type="GO" id="GO:0005912">
    <property type="term" value="C:adherens junction"/>
    <property type="evidence" value="ECO:0007669"/>
    <property type="project" value="UniProtKB-SubCell"/>
</dbReference>
<dbReference type="PANTHER" id="PTHR23281">
    <property type="entry name" value="MERLIN/MOESIN/EZRIN/RADIXIN"/>
    <property type="match status" value="1"/>
</dbReference>
<dbReference type="PRINTS" id="PR00935">
    <property type="entry name" value="BAND41"/>
</dbReference>
<dbReference type="PRINTS" id="PR00661">
    <property type="entry name" value="ERMFAMILY"/>
</dbReference>
<keyword evidence="10" id="KW-0206">Cytoskeleton</keyword>
<feature type="binding site" evidence="13">
    <location>
        <begin position="56"/>
        <end position="59"/>
    </location>
    <ligand>
        <name>a 1,2-diacyl-sn-glycero-3-phospho-(1D-myo-inositol)</name>
        <dbReference type="ChEBI" id="CHEBI:57880"/>
    </ligand>
</feature>
<dbReference type="InterPro" id="IPR018979">
    <property type="entry name" value="FERM_N"/>
</dbReference>
<dbReference type="GO" id="GO:0009887">
    <property type="term" value="P:animal organ morphogenesis"/>
    <property type="evidence" value="ECO:0007669"/>
    <property type="project" value="UniProtKB-ARBA"/>
</dbReference>
<dbReference type="STRING" id="121224.E0VSY0"/>
<comment type="subcellular location">
    <subcellularLocation>
        <location evidence="4">Cell junction</location>
        <location evidence="4">Adherens junction</location>
    </subcellularLocation>
    <subcellularLocation>
        <location evidence="2">Cell membrane</location>
        <topology evidence="2">Peripheral membrane protein</topology>
    </subcellularLocation>
    <subcellularLocation>
        <location evidence="1">Cell projection</location>
        <location evidence="1">Microvillus</location>
    </subcellularLocation>
    <subcellularLocation>
        <location evidence="12">Cell projection</location>
        <location evidence="12">Rhabdomere</location>
    </subcellularLocation>
    <subcellularLocation>
        <location evidence="3">Cytoplasm</location>
        <location evidence="3">Cytoskeleton</location>
    </subcellularLocation>
</comment>
<reference evidence="18" key="3">
    <citation type="submission" date="2021-02" db="UniProtKB">
        <authorList>
            <consortium name="EnsemblMetazoa"/>
        </authorList>
    </citation>
    <scope>IDENTIFICATION</scope>
    <source>
        <strain evidence="18">USDA</strain>
    </source>
</reference>
<dbReference type="GO" id="GO:0005902">
    <property type="term" value="C:microvillus"/>
    <property type="evidence" value="ECO:0007669"/>
    <property type="project" value="UniProtKB-SubCell"/>
</dbReference>
<dbReference type="SUPFAM" id="SSF47031">
    <property type="entry name" value="Second domain of FERM"/>
    <property type="match status" value="1"/>
</dbReference>
<dbReference type="EMBL" id="DS235758">
    <property type="protein sequence ID" value="EEB16491.1"/>
    <property type="molecule type" value="Genomic_DNA"/>
</dbReference>
<dbReference type="InterPro" id="IPR014352">
    <property type="entry name" value="FERM/acyl-CoA-bd_prot_sf"/>
</dbReference>
<dbReference type="Pfam" id="PF00769">
    <property type="entry name" value="ERM_C"/>
    <property type="match status" value="1"/>
</dbReference>
<evidence type="ECO:0000256" key="9">
    <source>
        <dbReference type="ARBA" id="ARBA00023203"/>
    </source>
</evidence>
<dbReference type="Gene3D" id="6.10.360.10">
    <property type="match status" value="1"/>
</dbReference>